<feature type="transmembrane region" description="Helical" evidence="1">
    <location>
        <begin position="103"/>
        <end position="120"/>
    </location>
</feature>
<keyword evidence="1" id="KW-0472">Membrane</keyword>
<organism evidence="2 3">
    <name type="scientific">Linderina pennispora</name>
    <dbReference type="NCBI Taxonomy" id="61395"/>
    <lineage>
        <taxon>Eukaryota</taxon>
        <taxon>Fungi</taxon>
        <taxon>Fungi incertae sedis</taxon>
        <taxon>Zoopagomycota</taxon>
        <taxon>Kickxellomycotina</taxon>
        <taxon>Kickxellomycetes</taxon>
        <taxon>Kickxellales</taxon>
        <taxon>Kickxellaceae</taxon>
        <taxon>Linderina</taxon>
    </lineage>
</organism>
<dbReference type="Proteomes" id="UP000193922">
    <property type="component" value="Unassembled WGS sequence"/>
</dbReference>
<dbReference type="GeneID" id="63804653"/>
<protein>
    <submittedName>
        <fullName evidence="2">Uncharacterized protein</fullName>
    </submittedName>
</protein>
<dbReference type="AlphaFoldDB" id="A0A1Y1W3N2"/>
<evidence type="ECO:0000313" key="3">
    <source>
        <dbReference type="Proteomes" id="UP000193922"/>
    </source>
</evidence>
<accession>A0A1Y1W3N2</accession>
<keyword evidence="3" id="KW-1185">Reference proteome</keyword>
<feature type="transmembrane region" description="Helical" evidence="1">
    <location>
        <begin position="73"/>
        <end position="91"/>
    </location>
</feature>
<evidence type="ECO:0000313" key="2">
    <source>
        <dbReference type="EMBL" id="ORX68141.1"/>
    </source>
</evidence>
<comment type="caution">
    <text evidence="2">The sequence shown here is derived from an EMBL/GenBank/DDBJ whole genome shotgun (WGS) entry which is preliminary data.</text>
</comment>
<dbReference type="EMBL" id="MCFD01000010">
    <property type="protein sequence ID" value="ORX68141.1"/>
    <property type="molecule type" value="Genomic_DNA"/>
</dbReference>
<proteinExistence type="predicted"/>
<gene>
    <name evidence="2" type="ORF">DL89DRAFT_268681</name>
</gene>
<feature type="transmembrane region" description="Helical" evidence="1">
    <location>
        <begin position="46"/>
        <end position="68"/>
    </location>
</feature>
<reference evidence="2 3" key="1">
    <citation type="submission" date="2016-07" db="EMBL/GenBank/DDBJ databases">
        <title>Pervasive Adenine N6-methylation of Active Genes in Fungi.</title>
        <authorList>
            <consortium name="DOE Joint Genome Institute"/>
            <person name="Mondo S.J."/>
            <person name="Dannebaum R.O."/>
            <person name="Kuo R.C."/>
            <person name="Labutti K."/>
            <person name="Haridas S."/>
            <person name="Kuo A."/>
            <person name="Salamov A."/>
            <person name="Ahrendt S.R."/>
            <person name="Lipzen A."/>
            <person name="Sullivan W."/>
            <person name="Andreopoulos W.B."/>
            <person name="Clum A."/>
            <person name="Lindquist E."/>
            <person name="Daum C."/>
            <person name="Ramamoorthy G.K."/>
            <person name="Gryganskyi A."/>
            <person name="Culley D."/>
            <person name="Magnuson J.K."/>
            <person name="James T.Y."/>
            <person name="O'Malley M.A."/>
            <person name="Stajich J.E."/>
            <person name="Spatafora J.W."/>
            <person name="Visel A."/>
            <person name="Grigoriev I.V."/>
        </authorList>
    </citation>
    <scope>NUCLEOTIDE SEQUENCE [LARGE SCALE GENOMIC DNA]</scope>
    <source>
        <strain evidence="2 3">ATCC 12442</strain>
    </source>
</reference>
<evidence type="ECO:0000256" key="1">
    <source>
        <dbReference type="SAM" id="Phobius"/>
    </source>
</evidence>
<sequence length="158" mass="17745">MLAGYRRLSSDKERQFTRLAKISHFVYLGAIALYTSYFILHPKVRYCSLLFLSSFVTCPSAISVLGVLHFFDALGTLGFGILFNVSMAIPVKDEALTGEINTYTVSVSSFIWLVSLGYIIHMKNKDIQRRLTEEFSAEGSFANEKVPDQGRRASLITM</sequence>
<dbReference type="RefSeq" id="XP_040741955.1">
    <property type="nucleotide sequence ID" value="XM_040888005.1"/>
</dbReference>
<name>A0A1Y1W3N2_9FUNG</name>
<keyword evidence="1" id="KW-0812">Transmembrane</keyword>
<keyword evidence="1" id="KW-1133">Transmembrane helix</keyword>
<feature type="transmembrane region" description="Helical" evidence="1">
    <location>
        <begin position="21"/>
        <end position="40"/>
    </location>
</feature>